<organism evidence="2 3">
    <name type="scientific">Stentor coeruleus</name>
    <dbReference type="NCBI Taxonomy" id="5963"/>
    <lineage>
        <taxon>Eukaryota</taxon>
        <taxon>Sar</taxon>
        <taxon>Alveolata</taxon>
        <taxon>Ciliophora</taxon>
        <taxon>Postciliodesmatophora</taxon>
        <taxon>Heterotrichea</taxon>
        <taxon>Heterotrichida</taxon>
        <taxon>Stentoridae</taxon>
        <taxon>Stentor</taxon>
    </lineage>
</organism>
<evidence type="ECO:0000313" key="2">
    <source>
        <dbReference type="EMBL" id="OMJ78660.1"/>
    </source>
</evidence>
<name>A0A1R2BPM8_9CILI</name>
<dbReference type="EMBL" id="MPUH01000510">
    <property type="protein sequence ID" value="OMJ78660.1"/>
    <property type="molecule type" value="Genomic_DNA"/>
</dbReference>
<proteinExistence type="predicted"/>
<reference evidence="2 3" key="1">
    <citation type="submission" date="2016-11" db="EMBL/GenBank/DDBJ databases">
        <title>The macronuclear genome of Stentor coeruleus: a giant cell with tiny introns.</title>
        <authorList>
            <person name="Slabodnick M."/>
            <person name="Ruby J.G."/>
            <person name="Reiff S.B."/>
            <person name="Swart E.C."/>
            <person name="Gosai S."/>
            <person name="Prabakaran S."/>
            <person name="Witkowska E."/>
            <person name="Larue G.E."/>
            <person name="Fisher S."/>
            <person name="Freeman R.M."/>
            <person name="Gunawardena J."/>
            <person name="Chu W."/>
            <person name="Stover N.A."/>
            <person name="Gregory B.D."/>
            <person name="Nowacki M."/>
            <person name="Derisi J."/>
            <person name="Roy S.W."/>
            <person name="Marshall W.F."/>
            <person name="Sood P."/>
        </authorList>
    </citation>
    <scope>NUCLEOTIDE SEQUENCE [LARGE SCALE GENOMIC DNA]</scope>
    <source>
        <strain evidence="2">WM001</strain>
    </source>
</reference>
<sequence>MESKKKCSCNCFSFLRRKKSKDPIKNNPQDVESLKNLSVGAILRAPESNMFMDLSTNNTQKLVQSNTYRSSIITPSRRTPKMHQFLPGLFSNQNAVKPDTGNSIETSLSRPNTMRDLPLHSSNHHHILKHDKSNINNKSPVLENPQKINEGISSIKQKQINPQIQNNHIIEENNKSNENWQIPEETDNISNSRHDFEKQEIPLKVTNDIKSKSKSVKKHENKLLCRSPGFSPIISPGLLSFSSKFSQSPMLASLNVSPIKCIVTIEDYSDIVSLLNDPDKCRNIPDVFIHCSDKPNHMPILKPATPCYFNKKKNSPVFCLESRAFVNKLKN</sequence>
<gene>
    <name evidence="2" type="ORF">SteCoe_21465</name>
</gene>
<dbReference type="AlphaFoldDB" id="A0A1R2BPM8"/>
<feature type="region of interest" description="Disordered" evidence="1">
    <location>
        <begin position="91"/>
        <end position="110"/>
    </location>
</feature>
<keyword evidence="3" id="KW-1185">Reference proteome</keyword>
<dbReference type="Proteomes" id="UP000187209">
    <property type="component" value="Unassembled WGS sequence"/>
</dbReference>
<protein>
    <submittedName>
        <fullName evidence="2">Uncharacterized protein</fullName>
    </submittedName>
</protein>
<evidence type="ECO:0000313" key="3">
    <source>
        <dbReference type="Proteomes" id="UP000187209"/>
    </source>
</evidence>
<evidence type="ECO:0000256" key="1">
    <source>
        <dbReference type="SAM" id="MobiDB-lite"/>
    </source>
</evidence>
<accession>A0A1R2BPM8</accession>
<comment type="caution">
    <text evidence="2">The sequence shown here is derived from an EMBL/GenBank/DDBJ whole genome shotgun (WGS) entry which is preliminary data.</text>
</comment>